<dbReference type="GO" id="GO:0016407">
    <property type="term" value="F:acetyltransferase activity"/>
    <property type="evidence" value="ECO:0007669"/>
    <property type="project" value="TreeGrafter"/>
</dbReference>
<dbReference type="Gene3D" id="3.30.559.10">
    <property type="entry name" value="Chloramphenicol acetyltransferase-like domain"/>
    <property type="match status" value="1"/>
</dbReference>
<dbReference type="PANTHER" id="PTHR43178">
    <property type="entry name" value="DIHYDROLIPOAMIDE ACETYLTRANSFERASE COMPONENT OF PYRUVATE DEHYDROGENASE COMPLEX"/>
    <property type="match status" value="1"/>
</dbReference>
<keyword evidence="2" id="KW-0808">Transferase</keyword>
<dbReference type="EMBL" id="LAZR01059856">
    <property type="protein sequence ID" value="KKK66907.1"/>
    <property type="molecule type" value="Genomic_DNA"/>
</dbReference>
<evidence type="ECO:0000256" key="3">
    <source>
        <dbReference type="ARBA" id="ARBA00022823"/>
    </source>
</evidence>
<protein>
    <recommendedName>
        <fullName evidence="6">Lipoyl-binding domain-containing protein</fullName>
    </recommendedName>
</protein>
<dbReference type="GO" id="GO:0031405">
    <property type="term" value="F:lipoic acid binding"/>
    <property type="evidence" value="ECO:0007669"/>
    <property type="project" value="TreeGrafter"/>
</dbReference>
<name>A0A0F8XCM9_9ZZZZ</name>
<dbReference type="SUPFAM" id="SSF52777">
    <property type="entry name" value="CoA-dependent acyltransferases"/>
    <property type="match status" value="1"/>
</dbReference>
<evidence type="ECO:0000313" key="7">
    <source>
        <dbReference type="EMBL" id="KKK66907.1"/>
    </source>
</evidence>
<evidence type="ECO:0000256" key="4">
    <source>
        <dbReference type="ARBA" id="ARBA00023315"/>
    </source>
</evidence>
<evidence type="ECO:0000256" key="1">
    <source>
        <dbReference type="ARBA" id="ARBA00001938"/>
    </source>
</evidence>
<comment type="cofactor">
    <cofactor evidence="1">
        <name>(R)-lipoate</name>
        <dbReference type="ChEBI" id="CHEBI:83088"/>
    </cofactor>
</comment>
<comment type="caution">
    <text evidence="7">The sequence shown here is derived from an EMBL/GenBank/DDBJ whole genome shotgun (WGS) entry which is preliminary data.</text>
</comment>
<feature type="region of interest" description="Disordered" evidence="5">
    <location>
        <begin position="80"/>
        <end position="121"/>
    </location>
</feature>
<gene>
    <name evidence="7" type="ORF">LCGC14_2959390</name>
</gene>
<accession>A0A0F8XCM9</accession>
<dbReference type="AlphaFoldDB" id="A0A0F8XCM9"/>
<dbReference type="PANTHER" id="PTHR43178:SF5">
    <property type="entry name" value="LIPOAMIDE ACYLTRANSFERASE COMPONENT OF BRANCHED-CHAIN ALPHA-KETO ACID DEHYDROGENASE COMPLEX, MITOCHONDRIAL"/>
    <property type="match status" value="1"/>
</dbReference>
<feature type="compositionally biased region" description="Basic and acidic residues" evidence="5">
    <location>
        <begin position="87"/>
        <end position="105"/>
    </location>
</feature>
<dbReference type="InterPro" id="IPR011053">
    <property type="entry name" value="Single_hybrid_motif"/>
</dbReference>
<dbReference type="SUPFAM" id="SSF51230">
    <property type="entry name" value="Single hybrid motif"/>
    <property type="match status" value="1"/>
</dbReference>
<dbReference type="GO" id="GO:0005737">
    <property type="term" value="C:cytoplasm"/>
    <property type="evidence" value="ECO:0007669"/>
    <property type="project" value="TreeGrafter"/>
</dbReference>
<dbReference type="InterPro" id="IPR000089">
    <property type="entry name" value="Biotin_lipoyl"/>
</dbReference>
<dbReference type="InterPro" id="IPR003016">
    <property type="entry name" value="2-oxoA_DH_lipoyl-BS"/>
</dbReference>
<keyword evidence="3" id="KW-0450">Lipoyl</keyword>
<organism evidence="7">
    <name type="scientific">marine sediment metagenome</name>
    <dbReference type="NCBI Taxonomy" id="412755"/>
    <lineage>
        <taxon>unclassified sequences</taxon>
        <taxon>metagenomes</taxon>
        <taxon>ecological metagenomes</taxon>
    </lineage>
</organism>
<keyword evidence="4" id="KW-0012">Acyltransferase</keyword>
<evidence type="ECO:0000256" key="5">
    <source>
        <dbReference type="SAM" id="MobiDB-lite"/>
    </source>
</evidence>
<feature type="non-terminal residue" evidence="7">
    <location>
        <position position="220"/>
    </location>
</feature>
<proteinExistence type="predicted"/>
<dbReference type="CDD" id="cd06849">
    <property type="entry name" value="lipoyl_domain"/>
    <property type="match status" value="1"/>
</dbReference>
<dbReference type="PROSITE" id="PS50968">
    <property type="entry name" value="BIOTINYL_LIPOYL"/>
    <property type="match status" value="1"/>
</dbReference>
<dbReference type="Gene3D" id="2.40.50.100">
    <property type="match status" value="1"/>
</dbReference>
<dbReference type="PROSITE" id="PS00189">
    <property type="entry name" value="LIPOYL"/>
    <property type="match status" value="1"/>
</dbReference>
<feature type="domain" description="Lipoyl-binding" evidence="6">
    <location>
        <begin position="2"/>
        <end position="76"/>
    </location>
</feature>
<evidence type="ECO:0000256" key="2">
    <source>
        <dbReference type="ARBA" id="ARBA00022679"/>
    </source>
</evidence>
<evidence type="ECO:0000259" key="6">
    <source>
        <dbReference type="PROSITE" id="PS50968"/>
    </source>
</evidence>
<reference evidence="7" key="1">
    <citation type="journal article" date="2015" name="Nature">
        <title>Complex archaea that bridge the gap between prokaryotes and eukaryotes.</title>
        <authorList>
            <person name="Spang A."/>
            <person name="Saw J.H."/>
            <person name="Jorgensen S.L."/>
            <person name="Zaremba-Niedzwiedzka K."/>
            <person name="Martijn J."/>
            <person name="Lind A.E."/>
            <person name="van Eijk R."/>
            <person name="Schleper C."/>
            <person name="Guy L."/>
            <person name="Ettema T.J."/>
        </authorList>
    </citation>
    <scope>NUCLEOTIDE SEQUENCE</scope>
</reference>
<dbReference type="InterPro" id="IPR023213">
    <property type="entry name" value="CAT-like_dom_sf"/>
</dbReference>
<dbReference type="Pfam" id="PF00364">
    <property type="entry name" value="Biotin_lipoyl"/>
    <property type="match status" value="1"/>
</dbReference>
<dbReference type="InterPro" id="IPR050743">
    <property type="entry name" value="2-oxoacid_DH_E2_comp"/>
</dbReference>
<sequence length="220" mass="23627">MIVEIKVPSPGESISEVEIASWLVEDGDYVEMDQEVAEIESDKATLPLIAEKAGKIKLLAGAGDTIKVGQVACSIDTDAEAPAVKKSSPEKKEKTETASAKEDVPGPKISEPAASKTGTSESIDKVKISPVAAKMMAENNLSVEDIIGGLQRITKKEVQMVVDGTVSQQLPARPTTLSRDETRQKISNLRRKLAERLVAVKNETAMLTTFNECDMSEVMG</sequence>